<reference evidence="11" key="1">
    <citation type="submission" date="2021-01" db="EMBL/GenBank/DDBJ databases">
        <authorList>
            <person name="Corre E."/>
            <person name="Pelletier E."/>
            <person name="Niang G."/>
            <person name="Scheremetjew M."/>
            <person name="Finn R."/>
            <person name="Kale V."/>
            <person name="Holt S."/>
            <person name="Cochrane G."/>
            <person name="Meng A."/>
            <person name="Brown T."/>
            <person name="Cohen L."/>
        </authorList>
    </citation>
    <scope>NUCLEOTIDE SEQUENCE</scope>
    <source>
        <strain evidence="11">OF101</strain>
    </source>
</reference>
<dbReference type="Pfam" id="PF03083">
    <property type="entry name" value="MtN3_slv"/>
    <property type="match status" value="2"/>
</dbReference>
<evidence type="ECO:0000256" key="3">
    <source>
        <dbReference type="ARBA" id="ARBA00022448"/>
    </source>
</evidence>
<keyword evidence="7" id="KW-0677">Repeat</keyword>
<comment type="subcellular location">
    <subcellularLocation>
        <location evidence="1">Cell membrane</location>
        <topology evidence="1">Multi-pass membrane protein</topology>
    </subcellularLocation>
</comment>
<evidence type="ECO:0000256" key="9">
    <source>
        <dbReference type="ARBA" id="ARBA00023136"/>
    </source>
</evidence>
<dbReference type="InterPro" id="IPR047664">
    <property type="entry name" value="SWEET"/>
</dbReference>
<keyword evidence="4" id="KW-1003">Cell membrane</keyword>
<feature type="transmembrane region" description="Helical" evidence="10">
    <location>
        <begin position="209"/>
        <end position="233"/>
    </location>
</feature>
<dbReference type="PANTHER" id="PTHR10791:SF30">
    <property type="entry name" value="SUGAR TRANSPORTER SWEET1"/>
    <property type="match status" value="1"/>
</dbReference>
<dbReference type="Gene3D" id="1.20.1280.290">
    <property type="match status" value="2"/>
</dbReference>
<evidence type="ECO:0000256" key="6">
    <source>
        <dbReference type="ARBA" id="ARBA00022692"/>
    </source>
</evidence>
<keyword evidence="8 10" id="KW-1133">Transmembrane helix</keyword>
<feature type="transmembrane region" description="Helical" evidence="10">
    <location>
        <begin position="115"/>
        <end position="138"/>
    </location>
</feature>
<evidence type="ECO:0000256" key="1">
    <source>
        <dbReference type="ARBA" id="ARBA00004651"/>
    </source>
</evidence>
<feature type="transmembrane region" description="Helical" evidence="10">
    <location>
        <begin position="150"/>
        <end position="171"/>
    </location>
</feature>
<evidence type="ECO:0000256" key="4">
    <source>
        <dbReference type="ARBA" id="ARBA00022475"/>
    </source>
</evidence>
<dbReference type="GO" id="GO:0005886">
    <property type="term" value="C:plasma membrane"/>
    <property type="evidence" value="ECO:0007669"/>
    <property type="project" value="UniProtKB-SubCell"/>
</dbReference>
<evidence type="ECO:0000256" key="7">
    <source>
        <dbReference type="ARBA" id="ARBA00022737"/>
    </source>
</evidence>
<keyword evidence="3" id="KW-0813">Transport</keyword>
<dbReference type="GO" id="GO:0051119">
    <property type="term" value="F:sugar transmembrane transporter activity"/>
    <property type="evidence" value="ECO:0007669"/>
    <property type="project" value="InterPro"/>
</dbReference>
<evidence type="ECO:0000256" key="5">
    <source>
        <dbReference type="ARBA" id="ARBA00022597"/>
    </source>
</evidence>
<evidence type="ECO:0000256" key="8">
    <source>
        <dbReference type="ARBA" id="ARBA00022989"/>
    </source>
</evidence>
<organism evidence="11">
    <name type="scientific">Alexandrium catenella</name>
    <name type="common">Red tide dinoflagellate</name>
    <name type="synonym">Gonyaulax catenella</name>
    <dbReference type="NCBI Taxonomy" id="2925"/>
    <lineage>
        <taxon>Eukaryota</taxon>
        <taxon>Sar</taxon>
        <taxon>Alveolata</taxon>
        <taxon>Dinophyceae</taxon>
        <taxon>Gonyaulacales</taxon>
        <taxon>Pyrocystaceae</taxon>
        <taxon>Alexandrium</taxon>
    </lineage>
</organism>
<accession>A0A7S1LKR7</accession>
<proteinExistence type="inferred from homology"/>
<dbReference type="EMBL" id="HBGE01017293">
    <property type="protein sequence ID" value="CAD9106871.1"/>
    <property type="molecule type" value="Transcribed_RNA"/>
</dbReference>
<dbReference type="AlphaFoldDB" id="A0A7S1LKR7"/>
<sequence length="414" mass="43804">MNATAVAAAVAAVANSSNSSRLLANHSKIAHLAVKVPAPAGVSAAHAPLHALVATVAPASTTRAVIAPLRAADVPRWVEPIKVVKAMAFLSNVLLQLSPVRTVREIIRAGSTLEYDVFPMFTLFFCSLQWFFYGLVGLIAGGDAAMADVLRAYCGGVVLGAAYLLCFWRNCGDAEKRAGLAQMARGAAGLLGLEVCCAMGLAHQVALRVIGTSCAFLSIVVTASPLVAIEDVFRSQSVASMQTDMVIVCFCGSVAWAIMGFLMGDMCIAVPNCFGLVIGGLQVHLIVKFAETSPWRVETSNQQDGDTCALLQKFEKFGGAPKKPAGAAQAGMENGYEASVYLRLKIIVLMFMAHAHFVAVHYAGFAADTIREVCACLSELLAGPPKNCFRCRWQQRSNMGSARNAEEGESLGLL</sequence>
<feature type="transmembrane region" description="Helical" evidence="10">
    <location>
        <begin position="269"/>
        <end position="287"/>
    </location>
</feature>
<evidence type="ECO:0008006" key="12">
    <source>
        <dbReference type="Google" id="ProtNLM"/>
    </source>
</evidence>
<protein>
    <recommendedName>
        <fullName evidence="12">Sugar transporter SWEET1</fullName>
    </recommendedName>
</protein>
<feature type="transmembrane region" description="Helical" evidence="10">
    <location>
        <begin position="346"/>
        <end position="365"/>
    </location>
</feature>
<keyword evidence="5" id="KW-0762">Sugar transport</keyword>
<dbReference type="InterPro" id="IPR004316">
    <property type="entry name" value="SWEET_rpt"/>
</dbReference>
<dbReference type="PANTHER" id="PTHR10791">
    <property type="entry name" value="RAG1-ACTIVATING PROTEIN 1"/>
    <property type="match status" value="1"/>
</dbReference>
<comment type="similarity">
    <text evidence="2">Belongs to the SWEET sugar transporter family.</text>
</comment>
<name>A0A7S1LKR7_ALECA</name>
<evidence type="ECO:0000313" key="11">
    <source>
        <dbReference type="EMBL" id="CAD9106871.1"/>
    </source>
</evidence>
<keyword evidence="6 10" id="KW-0812">Transmembrane</keyword>
<evidence type="ECO:0000256" key="10">
    <source>
        <dbReference type="SAM" id="Phobius"/>
    </source>
</evidence>
<feature type="transmembrane region" description="Helical" evidence="10">
    <location>
        <begin position="245"/>
        <end position="263"/>
    </location>
</feature>
<keyword evidence="9 10" id="KW-0472">Membrane</keyword>
<gene>
    <name evidence="11" type="ORF">ACAT0790_LOCUS10300</name>
</gene>
<evidence type="ECO:0000256" key="2">
    <source>
        <dbReference type="ARBA" id="ARBA00007809"/>
    </source>
</evidence>